<name>A0A3R7N6Q5_9TRYP</name>
<keyword evidence="3" id="KW-1185">Reference proteome</keyword>
<protein>
    <recommendedName>
        <fullName evidence="1">BRCT domain-containing protein</fullName>
    </recommendedName>
</protein>
<dbReference type="EMBL" id="MKKU01000047">
    <property type="protein sequence ID" value="RNF26315.1"/>
    <property type="molecule type" value="Genomic_DNA"/>
</dbReference>
<evidence type="ECO:0000313" key="3">
    <source>
        <dbReference type="Proteomes" id="UP000284403"/>
    </source>
</evidence>
<feature type="domain" description="BRCT" evidence="1">
    <location>
        <begin position="267"/>
        <end position="369"/>
    </location>
</feature>
<dbReference type="SUPFAM" id="SSF52113">
    <property type="entry name" value="BRCT domain"/>
    <property type="match status" value="2"/>
</dbReference>
<gene>
    <name evidence="2" type="ORF">Tco025E_01482</name>
</gene>
<dbReference type="RefSeq" id="XP_029231521.1">
    <property type="nucleotide sequence ID" value="XM_029368420.1"/>
</dbReference>
<dbReference type="GeneID" id="40315093"/>
<feature type="domain" description="BRCT" evidence="1">
    <location>
        <begin position="46"/>
        <end position="145"/>
    </location>
</feature>
<organism evidence="2 3">
    <name type="scientific">Trypanosoma conorhini</name>
    <dbReference type="NCBI Taxonomy" id="83891"/>
    <lineage>
        <taxon>Eukaryota</taxon>
        <taxon>Discoba</taxon>
        <taxon>Euglenozoa</taxon>
        <taxon>Kinetoplastea</taxon>
        <taxon>Metakinetoplastina</taxon>
        <taxon>Trypanosomatida</taxon>
        <taxon>Trypanosomatidae</taxon>
        <taxon>Trypanosoma</taxon>
    </lineage>
</organism>
<dbReference type="AlphaFoldDB" id="A0A3R7N6Q5"/>
<proteinExistence type="predicted"/>
<dbReference type="InterPro" id="IPR001357">
    <property type="entry name" value="BRCT_dom"/>
</dbReference>
<dbReference type="Proteomes" id="UP000284403">
    <property type="component" value="Unassembled WGS sequence"/>
</dbReference>
<evidence type="ECO:0000313" key="2">
    <source>
        <dbReference type="EMBL" id="RNF26315.1"/>
    </source>
</evidence>
<dbReference type="OrthoDB" id="269279at2759"/>
<accession>A0A3R7N6Q5</accession>
<dbReference type="Gene3D" id="3.40.50.10190">
    <property type="entry name" value="BRCT domain"/>
    <property type="match status" value="1"/>
</dbReference>
<dbReference type="InterPro" id="IPR036420">
    <property type="entry name" value="BRCT_dom_sf"/>
</dbReference>
<comment type="caution">
    <text evidence="2">The sequence shown here is derived from an EMBL/GenBank/DDBJ whole genome shotgun (WGS) entry which is preliminary data.</text>
</comment>
<dbReference type="PROSITE" id="PS50172">
    <property type="entry name" value="BRCT"/>
    <property type="match status" value="2"/>
</dbReference>
<sequence>MSSAVDPLGETSHREAWVCPNCAVEVSRENTYCQVCLRSRPMDRYGVPQIFAGYKIHFNGVIPRTIMHPSHSVEWRMAERHGATCMVNFDTAHLNLLIYRTGYERSDKVRRCVEREADNIPAVPITWMLDCLLQSRQIHPTLYRLTSVPVVAQPTGNGPSLPHHQHPYYLMNMEEYAIPTSFPYNRKKTANGTRENEALGAPADLPPKFNLPELQYTNVDVFQAVCNTQKGKASAEDDQENYEEKLGICKRAANIELLVCEQGNNRVDNFLFGGMKFLLTPSLESNSQMTQALRLCGAKIVPSSAGSLDEILRTEVTHVLYDHSEKKCNLMVEAARSKKEFPGLTLAQLNWAEDCLILGEVVPPYGHYVPTEKLLNTLEKRYNRR</sequence>
<evidence type="ECO:0000259" key="1">
    <source>
        <dbReference type="PROSITE" id="PS50172"/>
    </source>
</evidence>
<reference evidence="2 3" key="1">
    <citation type="journal article" date="2018" name="BMC Genomics">
        <title>Genomic comparison of Trypanosoma conorhini and Trypanosoma rangeli to Trypanosoma cruzi strains of high and low virulence.</title>
        <authorList>
            <person name="Bradwell K.R."/>
            <person name="Koparde V.N."/>
            <person name="Matveyev A.V."/>
            <person name="Serrano M.G."/>
            <person name="Alves J.M."/>
            <person name="Parikh H."/>
            <person name="Huang B."/>
            <person name="Lee V."/>
            <person name="Espinosa-Alvarez O."/>
            <person name="Ortiz P.A."/>
            <person name="Costa-Martins A.G."/>
            <person name="Teixeira M.M."/>
            <person name="Buck G.A."/>
        </authorList>
    </citation>
    <scope>NUCLEOTIDE SEQUENCE [LARGE SCALE GENOMIC DNA]</scope>
    <source>
        <strain evidence="2 3">025E</strain>
    </source>
</reference>